<evidence type="ECO:0000313" key="3">
    <source>
        <dbReference type="Proteomes" id="UP000434209"/>
    </source>
</evidence>
<dbReference type="OrthoDB" id="8832466at2"/>
<evidence type="ECO:0000313" key="2">
    <source>
        <dbReference type="EMBL" id="QGZ57105.1"/>
    </source>
</evidence>
<organism evidence="2 3">
    <name type="scientific">Paraburkholderia acidiphila</name>
    <dbReference type="NCBI Taxonomy" id="2571747"/>
    <lineage>
        <taxon>Bacteria</taxon>
        <taxon>Pseudomonadati</taxon>
        <taxon>Pseudomonadota</taxon>
        <taxon>Betaproteobacteria</taxon>
        <taxon>Burkholderiales</taxon>
        <taxon>Burkholderiaceae</taxon>
        <taxon>Paraburkholderia</taxon>
    </lineage>
</organism>
<keyword evidence="3" id="KW-1185">Reference proteome</keyword>
<dbReference type="GO" id="GO:0006313">
    <property type="term" value="P:DNA transposition"/>
    <property type="evidence" value="ECO:0007669"/>
    <property type="project" value="InterPro"/>
</dbReference>
<dbReference type="Proteomes" id="UP000434209">
    <property type="component" value="Chromosome 2"/>
</dbReference>
<dbReference type="GO" id="GO:0004803">
    <property type="term" value="F:transposase activity"/>
    <property type="evidence" value="ECO:0007669"/>
    <property type="project" value="InterPro"/>
</dbReference>
<reference evidence="2 3" key="1">
    <citation type="submission" date="2019-12" db="EMBL/GenBank/DDBJ databases">
        <title>Paraburkholderia acidiphila 7Q-K02 sp. nov and Paraburkholderia acidisoli DHF22 sp. nov., two strains isolated from forest soil.</title>
        <authorList>
            <person name="Gao Z."/>
            <person name="Qiu L."/>
        </authorList>
    </citation>
    <scope>NUCLEOTIDE SEQUENCE [LARGE SCALE GENOMIC DNA]</scope>
    <source>
        <strain evidence="2 3">7Q-K02</strain>
    </source>
</reference>
<dbReference type="InterPro" id="IPR047650">
    <property type="entry name" value="Transpos_IS110"/>
</dbReference>
<dbReference type="RefSeq" id="WP_158760054.1">
    <property type="nucleotide sequence ID" value="NZ_CP046910.1"/>
</dbReference>
<dbReference type="PANTHER" id="PTHR33055">
    <property type="entry name" value="TRANSPOSASE FOR INSERTION SEQUENCE ELEMENT IS1111A"/>
    <property type="match status" value="1"/>
</dbReference>
<accession>A0A7Z2G8E7</accession>
<evidence type="ECO:0000259" key="1">
    <source>
        <dbReference type="Pfam" id="PF02371"/>
    </source>
</evidence>
<protein>
    <submittedName>
        <fullName evidence="2">IS110 family transposase</fullName>
    </submittedName>
</protein>
<dbReference type="EMBL" id="CP046910">
    <property type="protein sequence ID" value="QGZ57105.1"/>
    <property type="molecule type" value="Genomic_DNA"/>
</dbReference>
<dbReference type="GO" id="GO:0003677">
    <property type="term" value="F:DNA binding"/>
    <property type="evidence" value="ECO:0007669"/>
    <property type="project" value="InterPro"/>
</dbReference>
<dbReference type="InterPro" id="IPR003346">
    <property type="entry name" value="Transposase_20"/>
</dbReference>
<name>A0A7Z2G8E7_9BURK</name>
<dbReference type="PANTHER" id="PTHR33055:SF3">
    <property type="entry name" value="PUTATIVE TRANSPOSASE FOR IS117-RELATED"/>
    <property type="match status" value="1"/>
</dbReference>
<feature type="domain" description="Transposase IS116/IS110/IS902 C-terminal" evidence="1">
    <location>
        <begin position="246"/>
        <end position="324"/>
    </location>
</feature>
<dbReference type="Pfam" id="PF02371">
    <property type="entry name" value="Transposase_20"/>
    <property type="match status" value="1"/>
</dbReference>
<sequence>MSTTQAVPQAKNTAMQSELYMSFELGDKSWKLTVSDGQRGPSRYSVRAGDTEAVLDCVRRAKERCRLSPQAAVHSCYEAGRDGWWLHRWLTQQGIDNVVVDAASIEVNRRVRRPKTDRLDGDKLLTMLRRHHTGEHVWSVLREPTPDQEDARRAHRELARLTQERVAHMNRIRSLLVLHNLRPQVVIGGRDWANWWANHRGLVPPMLCNEIERECIRLALVKQQTRVLESARRDELAEGKHPLVAQLARLRAIGPKGAWVLVKEVFGWRRFANRREVAGCLGLTPTPYDSGDSQIEQGIRKAGNRRARTMLVELAWRWLRLQPNSVLTQWFNRRFTGNGKPMRRVSIVALARRLAIALWRYLEHGAIPAGALLRPATPCWARNTF</sequence>
<dbReference type="AlphaFoldDB" id="A0A7Z2G8E7"/>
<dbReference type="NCBIfam" id="NF033542">
    <property type="entry name" value="transpos_IS110"/>
    <property type="match status" value="1"/>
</dbReference>
<proteinExistence type="predicted"/>
<gene>
    <name evidence="2" type="ORF">FAZ97_19405</name>
</gene>
<dbReference type="KEGG" id="pacp:FAZ97_19405"/>